<keyword evidence="1" id="KW-0732">Signal</keyword>
<reference evidence="3" key="2">
    <citation type="submission" date="2025-09" db="UniProtKB">
        <authorList>
            <consortium name="Ensembl"/>
        </authorList>
    </citation>
    <scope>IDENTIFICATION</scope>
</reference>
<dbReference type="SMART" id="SM00409">
    <property type="entry name" value="IG"/>
    <property type="match status" value="2"/>
</dbReference>
<dbReference type="Proteomes" id="UP000694427">
    <property type="component" value="Unplaced"/>
</dbReference>
<dbReference type="PANTHER" id="PTHR21063:SF4">
    <property type="entry name" value="CD48 ANTIGEN-RELATED"/>
    <property type="match status" value="1"/>
</dbReference>
<dbReference type="PANTHER" id="PTHR21063">
    <property type="entry name" value="LFA-3"/>
    <property type="match status" value="1"/>
</dbReference>
<protein>
    <recommendedName>
        <fullName evidence="2">Immunoglobulin domain-containing protein</fullName>
    </recommendedName>
</protein>
<feature type="chain" id="PRO_5033995440" description="Immunoglobulin domain-containing protein" evidence="1">
    <location>
        <begin position="24"/>
        <end position="300"/>
    </location>
</feature>
<sequence length="300" mass="33649">MGTEMFFVGLFAVSAFLWHGVSGSDRVSVSVMEGDSVTLNSDVKTNQQEKINWYFNVTLIARISGNLSFICTDVQCNNGTERFRGRLQLNNQTGSLTIKNTTITDSGLYKLMIISRNNSDSEKIFNVTLYGVSATERGEISVKEGENVTLDPFVIKNPIDPMRWYFNDTLIVEITEDQCKIWTDEQGHSSNERFRDRLEVNQTGSLTIKNTTTTDSGVYQVQINSSRFSIIRSFRVTVTGSAVQLPIQKGIDSKDSGQPSVTRGSFSTHYLRKRLNEGQVLQTSIIVRGNDCLYFVKINA</sequence>
<dbReference type="InterPro" id="IPR013783">
    <property type="entry name" value="Ig-like_fold"/>
</dbReference>
<name>A0A8C1RMS8_CYPCA</name>
<proteinExistence type="predicted"/>
<dbReference type="InterPro" id="IPR036179">
    <property type="entry name" value="Ig-like_dom_sf"/>
</dbReference>
<evidence type="ECO:0000259" key="2">
    <source>
        <dbReference type="SMART" id="SM00409"/>
    </source>
</evidence>
<evidence type="ECO:0000313" key="4">
    <source>
        <dbReference type="Proteomes" id="UP000694427"/>
    </source>
</evidence>
<feature type="domain" description="Immunoglobulin" evidence="2">
    <location>
        <begin position="26"/>
        <end position="130"/>
    </location>
</feature>
<dbReference type="InterPro" id="IPR013106">
    <property type="entry name" value="Ig_V-set"/>
</dbReference>
<dbReference type="Ensembl" id="ENSCCRT00010130666.1">
    <property type="protein sequence ID" value="ENSCCRP00010117603.1"/>
    <property type="gene ID" value="ENSCCRG00010051525.1"/>
</dbReference>
<feature type="domain" description="Immunoglobulin" evidence="2">
    <location>
        <begin position="137"/>
        <end position="239"/>
    </location>
</feature>
<accession>A0A8C1RMS8</accession>
<dbReference type="AlphaFoldDB" id="A0A8C1RMS8"/>
<feature type="signal peptide" evidence="1">
    <location>
        <begin position="1"/>
        <end position="23"/>
    </location>
</feature>
<reference evidence="3" key="1">
    <citation type="submission" date="2025-08" db="UniProtKB">
        <authorList>
            <consortium name="Ensembl"/>
        </authorList>
    </citation>
    <scope>IDENTIFICATION</scope>
</reference>
<dbReference type="Pfam" id="PF07686">
    <property type="entry name" value="V-set"/>
    <property type="match status" value="2"/>
</dbReference>
<dbReference type="SUPFAM" id="SSF48726">
    <property type="entry name" value="Immunoglobulin"/>
    <property type="match status" value="2"/>
</dbReference>
<evidence type="ECO:0000256" key="1">
    <source>
        <dbReference type="SAM" id="SignalP"/>
    </source>
</evidence>
<keyword evidence="4" id="KW-1185">Reference proteome</keyword>
<dbReference type="InterPro" id="IPR003599">
    <property type="entry name" value="Ig_sub"/>
</dbReference>
<organism evidence="3 4">
    <name type="scientific">Cyprinus carpio</name>
    <name type="common">Common carp</name>
    <dbReference type="NCBI Taxonomy" id="7962"/>
    <lineage>
        <taxon>Eukaryota</taxon>
        <taxon>Metazoa</taxon>
        <taxon>Chordata</taxon>
        <taxon>Craniata</taxon>
        <taxon>Vertebrata</taxon>
        <taxon>Euteleostomi</taxon>
        <taxon>Actinopterygii</taxon>
        <taxon>Neopterygii</taxon>
        <taxon>Teleostei</taxon>
        <taxon>Ostariophysi</taxon>
        <taxon>Cypriniformes</taxon>
        <taxon>Cyprinidae</taxon>
        <taxon>Cyprininae</taxon>
        <taxon>Cyprinus</taxon>
    </lineage>
</organism>
<dbReference type="Gene3D" id="2.60.40.10">
    <property type="entry name" value="Immunoglobulins"/>
    <property type="match status" value="2"/>
</dbReference>
<evidence type="ECO:0000313" key="3">
    <source>
        <dbReference type="Ensembl" id="ENSCCRP00010117603.1"/>
    </source>
</evidence>